<accession>A0A5B7FUM2</accession>
<name>A0A5B7FUM2_PORTR</name>
<gene>
    <name evidence="1" type="ORF">E2C01_042375</name>
</gene>
<dbReference type="EMBL" id="VSRR010008365">
    <property type="protein sequence ID" value="MPC48598.1"/>
    <property type="molecule type" value="Genomic_DNA"/>
</dbReference>
<evidence type="ECO:0000313" key="1">
    <source>
        <dbReference type="EMBL" id="MPC48598.1"/>
    </source>
</evidence>
<protein>
    <submittedName>
        <fullName evidence="1">Uncharacterized protein</fullName>
    </submittedName>
</protein>
<evidence type="ECO:0000313" key="2">
    <source>
        <dbReference type="Proteomes" id="UP000324222"/>
    </source>
</evidence>
<sequence length="66" mass="6855">MHITPSTSPPLTFLIHLSPSSSSSSSSLPKCQPRGFLLSPAAGLTSGDLSRLLSRLKPVLKTPSAP</sequence>
<proteinExistence type="predicted"/>
<comment type="caution">
    <text evidence="1">The sequence shown here is derived from an EMBL/GenBank/DDBJ whole genome shotgun (WGS) entry which is preliminary data.</text>
</comment>
<organism evidence="1 2">
    <name type="scientific">Portunus trituberculatus</name>
    <name type="common">Swimming crab</name>
    <name type="synonym">Neptunus trituberculatus</name>
    <dbReference type="NCBI Taxonomy" id="210409"/>
    <lineage>
        <taxon>Eukaryota</taxon>
        <taxon>Metazoa</taxon>
        <taxon>Ecdysozoa</taxon>
        <taxon>Arthropoda</taxon>
        <taxon>Crustacea</taxon>
        <taxon>Multicrustacea</taxon>
        <taxon>Malacostraca</taxon>
        <taxon>Eumalacostraca</taxon>
        <taxon>Eucarida</taxon>
        <taxon>Decapoda</taxon>
        <taxon>Pleocyemata</taxon>
        <taxon>Brachyura</taxon>
        <taxon>Eubrachyura</taxon>
        <taxon>Portunoidea</taxon>
        <taxon>Portunidae</taxon>
        <taxon>Portuninae</taxon>
        <taxon>Portunus</taxon>
    </lineage>
</organism>
<reference evidence="1 2" key="1">
    <citation type="submission" date="2019-05" db="EMBL/GenBank/DDBJ databases">
        <title>Another draft genome of Portunus trituberculatus and its Hox gene families provides insights of decapod evolution.</title>
        <authorList>
            <person name="Jeong J.-H."/>
            <person name="Song I."/>
            <person name="Kim S."/>
            <person name="Choi T."/>
            <person name="Kim D."/>
            <person name="Ryu S."/>
            <person name="Kim W."/>
        </authorList>
    </citation>
    <scope>NUCLEOTIDE SEQUENCE [LARGE SCALE GENOMIC DNA]</scope>
    <source>
        <tissue evidence="1">Muscle</tissue>
    </source>
</reference>
<dbReference type="Proteomes" id="UP000324222">
    <property type="component" value="Unassembled WGS sequence"/>
</dbReference>
<dbReference type="AlphaFoldDB" id="A0A5B7FUM2"/>
<keyword evidence="2" id="KW-1185">Reference proteome</keyword>